<dbReference type="CDD" id="cd05006">
    <property type="entry name" value="SIS_GmhA"/>
    <property type="match status" value="1"/>
</dbReference>
<dbReference type="PANTHER" id="PTHR30390">
    <property type="entry name" value="SEDOHEPTULOSE 7-PHOSPHATE ISOMERASE / DNAA INITIATOR-ASSOCIATING FACTOR FOR REPLICATION INITIATION"/>
    <property type="match status" value="1"/>
</dbReference>
<dbReference type="Proteomes" id="UP000755551">
    <property type="component" value="Unassembled WGS sequence"/>
</dbReference>
<feature type="domain" description="SIS" evidence="1">
    <location>
        <begin position="36"/>
        <end position="194"/>
    </location>
</feature>
<dbReference type="InterPro" id="IPR035461">
    <property type="entry name" value="GmhA/DiaA"/>
</dbReference>
<name>A0ABS6MAR6_9GAMM</name>
<proteinExistence type="predicted"/>
<keyword evidence="3" id="KW-1185">Reference proteome</keyword>
<evidence type="ECO:0000313" key="2">
    <source>
        <dbReference type="EMBL" id="MBV0933387.1"/>
    </source>
</evidence>
<comment type="caution">
    <text evidence="2">The sequence shown here is derived from an EMBL/GenBank/DDBJ whole genome shotgun (WGS) entry which is preliminary data.</text>
</comment>
<evidence type="ECO:0000313" key="3">
    <source>
        <dbReference type="Proteomes" id="UP000755551"/>
    </source>
</evidence>
<accession>A0ABS6MAR6</accession>
<organism evidence="2 3">
    <name type="scientific">Marinobacterium weihaiense</name>
    <dbReference type="NCBI Taxonomy" id="2851016"/>
    <lineage>
        <taxon>Bacteria</taxon>
        <taxon>Pseudomonadati</taxon>
        <taxon>Pseudomonadota</taxon>
        <taxon>Gammaproteobacteria</taxon>
        <taxon>Oceanospirillales</taxon>
        <taxon>Oceanospirillaceae</taxon>
        <taxon>Marinobacterium</taxon>
    </lineage>
</organism>
<dbReference type="PANTHER" id="PTHR30390:SF6">
    <property type="entry name" value="DNAA INITIATOR-ASSOCIATING PROTEIN DIAA"/>
    <property type="match status" value="1"/>
</dbReference>
<dbReference type="PROSITE" id="PS51464">
    <property type="entry name" value="SIS"/>
    <property type="match status" value="1"/>
</dbReference>
<dbReference type="InterPro" id="IPR001347">
    <property type="entry name" value="SIS_dom"/>
</dbReference>
<dbReference type="EMBL" id="JAHQZT010000009">
    <property type="protein sequence ID" value="MBV0933387.1"/>
    <property type="molecule type" value="Genomic_DNA"/>
</dbReference>
<protein>
    <submittedName>
        <fullName evidence="2">SIS domain-containing protein</fullName>
    </submittedName>
</protein>
<gene>
    <name evidence="2" type="ORF">KTN04_08555</name>
</gene>
<dbReference type="InterPro" id="IPR050099">
    <property type="entry name" value="SIS_GmhA/DiaA_subfam"/>
</dbReference>
<evidence type="ECO:0000259" key="1">
    <source>
        <dbReference type="PROSITE" id="PS51464"/>
    </source>
</evidence>
<sequence length="194" mass="20873">MELEDRIVSQFHNTMEMHALTIEQHTPLIAEAGELLLQCLVSEQKILCVGNGGSAALAQHFSSLLLNRFRHERPGLPAMTLNDAAAMSGISEDTGFADVYSKQIRALGQPGDILLLISTHGRANSLVQAIQAAHDREMMVIALSGGDGGNMAALLLPDEIEICVPEAEDALIHGAHLLVLHCLCDLIEYQLFGG</sequence>
<reference evidence="2 3" key="1">
    <citation type="submission" date="2021-06" db="EMBL/GenBank/DDBJ databases">
        <title>Bacterium isolated from marine sediment.</title>
        <authorList>
            <person name="Zhu K.-L."/>
            <person name="Du Z.-J."/>
            <person name="Liang Q.-Y."/>
        </authorList>
    </citation>
    <scope>NUCLEOTIDE SEQUENCE [LARGE SCALE GENOMIC DNA]</scope>
    <source>
        <strain evidence="2 3">A346</strain>
    </source>
</reference>
<dbReference type="RefSeq" id="WP_217334810.1">
    <property type="nucleotide sequence ID" value="NZ_JAHQZT010000009.1"/>
</dbReference>
<dbReference type="Pfam" id="PF13580">
    <property type="entry name" value="SIS_2"/>
    <property type="match status" value="1"/>
</dbReference>